<gene>
    <name evidence="6" type="ORF">FOTG_15771</name>
</gene>
<dbReference type="InterPro" id="IPR046700">
    <property type="entry name" value="DUF6570"/>
</dbReference>
<evidence type="ECO:0000256" key="2">
    <source>
        <dbReference type="SAM" id="MobiDB-lite"/>
    </source>
</evidence>
<feature type="region of interest" description="Disordered" evidence="2">
    <location>
        <begin position="67"/>
        <end position="150"/>
    </location>
</feature>
<organism evidence="6">
    <name type="scientific">Fusarium oxysporum f. sp. vasinfectum 25433</name>
    <dbReference type="NCBI Taxonomy" id="1089449"/>
    <lineage>
        <taxon>Eukaryota</taxon>
        <taxon>Fungi</taxon>
        <taxon>Dikarya</taxon>
        <taxon>Ascomycota</taxon>
        <taxon>Pezizomycotina</taxon>
        <taxon>Sordariomycetes</taxon>
        <taxon>Hypocreomycetidae</taxon>
        <taxon>Hypocreales</taxon>
        <taxon>Nectriaceae</taxon>
        <taxon>Fusarium</taxon>
        <taxon>Fusarium oxysporum species complex</taxon>
    </lineage>
</organism>
<reference evidence="6" key="2">
    <citation type="submission" date="2012-05" db="EMBL/GenBank/DDBJ databases">
        <title>The Genome Annotation of Fusarium oxysporum Cotton.</title>
        <authorList>
            <consortium name="The Broad Institute Genomics Platform"/>
            <person name="Ma L.-J."/>
            <person name="Corby-Kistler H."/>
            <person name="Broz K."/>
            <person name="Gale L.R."/>
            <person name="Jonkers W."/>
            <person name="O'Donnell K."/>
            <person name="Ploetz R."/>
            <person name="Steinberg C."/>
            <person name="Schwartz D.C."/>
            <person name="VanEtten H."/>
            <person name="Zhou S."/>
            <person name="Young S.K."/>
            <person name="Zeng Q."/>
            <person name="Gargeya S."/>
            <person name="Fitzgerald M."/>
            <person name="Abouelleil A."/>
            <person name="Alvarado L."/>
            <person name="Chapman S.B."/>
            <person name="Gainer-Dewar J."/>
            <person name="Goldberg J."/>
            <person name="Griggs A."/>
            <person name="Gujja S."/>
            <person name="Hansen M."/>
            <person name="Howarth C."/>
            <person name="Imamovic A."/>
            <person name="Ireland A."/>
            <person name="Larimer J."/>
            <person name="McCowan C."/>
            <person name="Murphy C."/>
            <person name="Pearson M."/>
            <person name="Poon T.W."/>
            <person name="Priest M."/>
            <person name="Roberts A."/>
            <person name="Saif S."/>
            <person name="Shea T."/>
            <person name="Sykes S."/>
            <person name="Wortman J."/>
            <person name="Nusbaum C."/>
            <person name="Birren B."/>
        </authorList>
    </citation>
    <scope>NUCLEOTIDE SEQUENCE</scope>
    <source>
        <strain evidence="6">25433</strain>
    </source>
</reference>
<feature type="compositionally biased region" description="Low complexity" evidence="2">
    <location>
        <begin position="18"/>
        <end position="28"/>
    </location>
</feature>
<accession>X0M5J1</accession>
<dbReference type="Pfam" id="PF05970">
    <property type="entry name" value="PIF1"/>
    <property type="match status" value="1"/>
</dbReference>
<dbReference type="InterPro" id="IPR025476">
    <property type="entry name" value="Helitron_helicase-like"/>
</dbReference>
<dbReference type="InterPro" id="IPR051055">
    <property type="entry name" value="PIF1_helicase"/>
</dbReference>
<sequence>MAESHDYSSFLPTPPQTQLPSQQQQTRTGPQSDESRAIREAARQRLQEQRRREREAIRYQQQTVRWVQEEERRRQRVEKRAEIIRQREEERRRQQEERIRQQELERERHPQAEERRQWLERHRRRQEEEARRREELASHTRKRRRRAREARQELDLPNLEYESFLGHPRSLKRAKTDNNQRRRQPRQDGPSGTIPAQQAAPPDLMSMEMIMRHKEALRRLMQAVEQSFQEKQAASNRRDWCNPVPANRKIDTVQSFLKAFHDEGSMEIAVCSVCYLQKKPRDLDHVDWERALPDEIRSAMTNLLACKRCFPEGDGETVVPICFSCRAAFDRGRVPEACMGSTMLIGCEHRYPKELKDLTPLEEKLISFNVAYGFITKFNIQRGQLTGPTYRKHVAGHITVFPNDVESLAATILPHPLVSTLEQVHVIWTGLERPTPRDVSKLLSVRPGAIRTTLQWLRANNPLYVDIVINEEEMESWDFEGGSDVPTQAYQRMVREEETAEELIRTAQIVPPTDRGQDTPGQSSSVEDIAIELAEKSKCNPGQSEPAPHGVQQPPSLEEATAEETSERAFELRSSAMFPIDEQAAFAEQDKLEFISIALQAERQFDDRYEGVAGEAPSMQVHGSSGRPFIRVSHGREFADGFSPDYFPKTFPTCFPYGHGGPRAADRNEVGDPANPLIRDMTLESWAKVVLQRHGGHCAQHPAFSFLVFNMMVRSRNRWIAQGRLKRSAFRRVEGIHQRLTPERLREAQKEMFEMGKTTDRDVIALMKELSLYGSRHPLSNESRLSMRKKIWSMIVAFSLTAIWFTLNPNDINNPVKLKLAAHRGRDDEAARALLRALSTSLQVTTLSVHDPLSSTLFFFREISLFFEHYVRVGRPSVYGNVSHYYATVETNDRGALHLHGLLWLHGNLALSDLVRHMADPDEGEYRSKVKSFVDDIFTATLNEALAKEVVECGKKTTVVEPELMHDAEWLSRAFKREANFIASRCQVHHHTATCVKYSIKEVLKAGLAKCRTQLCRFRAPWRLVLETGFTDDGLLEVKRDHHMVNQYNQSMAIGLRHNHDVAMILTRKKGLALIHYICNYTTKLNAPMWKRLALAAELLDLARQQQGGPGNQGTTLASTSTSTSTIGDETKSFLLRIANRIFTSRELSQPEVLGYLLGFGTDFTNVPAWTWVHINSLYWACAKQWPGLKEALLALGRDPQPDNIYFQTDGFKLPYLEAYKHRGPILQELCFYDYMSFVVLKKERYHWRGTTPIPFPPTATVCKGWVQCLRTPGKMAVPVFDGRLTDEFDEQDEVFIKKNAVLHLALFVPWEKFQGEPADDIPRLWRRFQEQLSDRVRSYVHNITLLRVSVEDARADRKIQGLDQDFEEIVDAHAFGDHREEEDGTRADEENTDSQEYYNAFLGVLTAVQRSEIKDMPVSSVLRCLYEEARAIDMGEDDNTAAQRGRQFYTMLQDIQDAPFRGTGLLSREEIDAILKLQKKEDTSVTANIQGRESNASSAHADGPHRRPDVPRRPAQTEETLANEVGPAGQMRLEIGPYMSHVDVAVSLARGWTLNKLQSMAVLLPAVFLDERGTQLQEEEGKQHLQYVGGEGGTGKSRVIHAIKDMFRLKDGLHTLLVTGASGNAAALIGGVTLHSACNIGFEDKTEITRNISEEEKLRWKSKTMLIVDEISQVGGLTLASVDSRLRLYRDDAHRPFGGIPIVIFFGDFFQFDPVRQTSLLLSEPREHSRQRPESLAKHVAAHKLFLQFTTVVMLREQVRTAGCARLRGFLRRLRNGQQTELDFQRLYRRLYNQASQPSFADGLRAVTPLNQDRWDLNMAAIVQWARAQGKHISIFVAKHDTKAGKRLRVEELCDVLRYGDDSQLPTPGLFFYAQGMPVVVTRNQLTGLKLVNGAPFKAVDIFPDLACGTIALASDVTLHLGPPAAVLLQSDDIADLAVPGLPKGTLLIKSKRVVIPDSMRGKNSRSRSKPGFQLVTHRTGPLCTPAFAMTDQKSQGKQFSEVLLNLKGVYGSSSETRPSFMSLYVQLSRAERWEGLYLFRRPARGDFIEPKNVLGRQMRDGVYKLERLGCETRLRFEHDYRHESWFRDWDAIAESTSVTEVDEEDDTSLWCDSEDDESES</sequence>
<feature type="compositionally biased region" description="Basic residues" evidence="2">
    <location>
        <begin position="139"/>
        <end position="148"/>
    </location>
</feature>
<evidence type="ECO:0000259" key="3">
    <source>
        <dbReference type="Pfam" id="PF05970"/>
    </source>
</evidence>
<dbReference type="GO" id="GO:0043139">
    <property type="term" value="F:5'-3' DNA helicase activity"/>
    <property type="evidence" value="ECO:0007669"/>
    <property type="project" value="UniProtKB-EC"/>
</dbReference>
<dbReference type="SUPFAM" id="SSF52540">
    <property type="entry name" value="P-loop containing nucleoside triphosphate hydrolases"/>
    <property type="match status" value="2"/>
</dbReference>
<dbReference type="EC" id="5.6.2.3" evidence="1"/>
<feature type="region of interest" description="Disordered" evidence="2">
    <location>
        <begin position="1483"/>
        <end position="1529"/>
    </location>
</feature>
<dbReference type="Proteomes" id="UP000030701">
    <property type="component" value="Unassembled WGS sequence"/>
</dbReference>
<dbReference type="GO" id="GO:0016887">
    <property type="term" value="F:ATP hydrolysis activity"/>
    <property type="evidence" value="ECO:0007669"/>
    <property type="project" value="RHEA"/>
</dbReference>
<dbReference type="InterPro" id="IPR010285">
    <property type="entry name" value="DNA_helicase_pif1-like_DEAD"/>
</dbReference>
<keyword evidence="1" id="KW-0378">Hydrolase</keyword>
<name>X0M5J1_FUSOX</name>
<feature type="domain" description="DUF6570" evidence="5">
    <location>
        <begin position="331"/>
        <end position="474"/>
    </location>
</feature>
<feature type="compositionally biased region" description="Polar residues" evidence="2">
    <location>
        <begin position="1485"/>
        <end position="1499"/>
    </location>
</feature>
<evidence type="ECO:0000259" key="4">
    <source>
        <dbReference type="Pfam" id="PF14214"/>
    </source>
</evidence>
<keyword evidence="1" id="KW-0233">DNA recombination</keyword>
<feature type="compositionally biased region" description="Basic and acidic residues" evidence="2">
    <location>
        <begin position="67"/>
        <end position="138"/>
    </location>
</feature>
<dbReference type="GO" id="GO:0006281">
    <property type="term" value="P:DNA repair"/>
    <property type="evidence" value="ECO:0007669"/>
    <property type="project" value="UniProtKB-KW"/>
</dbReference>
<evidence type="ECO:0000259" key="5">
    <source>
        <dbReference type="Pfam" id="PF20209"/>
    </source>
</evidence>
<dbReference type="Gene3D" id="3.40.50.300">
    <property type="entry name" value="P-loop containing nucleotide triphosphate hydrolases"/>
    <property type="match status" value="1"/>
</dbReference>
<feature type="region of interest" description="Disordered" evidence="2">
    <location>
        <begin position="538"/>
        <end position="569"/>
    </location>
</feature>
<dbReference type="Pfam" id="PF20209">
    <property type="entry name" value="DUF6570"/>
    <property type="match status" value="1"/>
</dbReference>
<keyword evidence="1" id="KW-0547">Nucleotide-binding</keyword>
<dbReference type="GO" id="GO:0006310">
    <property type="term" value="P:DNA recombination"/>
    <property type="evidence" value="ECO:0007669"/>
    <property type="project" value="UniProtKB-KW"/>
</dbReference>
<reference evidence="6" key="1">
    <citation type="submission" date="2011-11" db="EMBL/GenBank/DDBJ databases">
        <title>The Genome Sequence of Fusarium oxysporum Cotton.</title>
        <authorList>
            <consortium name="The Broad Institute Genome Sequencing Platform"/>
            <person name="Ma L.-J."/>
            <person name="Gale L.R."/>
            <person name="Schwartz D.C."/>
            <person name="Zhou S."/>
            <person name="Corby-Kistler H."/>
            <person name="Young S.K."/>
            <person name="Zeng Q."/>
            <person name="Gargeya S."/>
            <person name="Fitzgerald M."/>
            <person name="Haas B."/>
            <person name="Abouelleil A."/>
            <person name="Alvarado L."/>
            <person name="Arachchi H.M."/>
            <person name="Berlin A."/>
            <person name="Brown A."/>
            <person name="Chapman S.B."/>
            <person name="Chen Z."/>
            <person name="Dunbar C."/>
            <person name="Freedman E."/>
            <person name="Gearin G."/>
            <person name="Goldberg J."/>
            <person name="Griggs A."/>
            <person name="Gujja S."/>
            <person name="Heiman D."/>
            <person name="Howarth C."/>
            <person name="Larson L."/>
            <person name="Lui A."/>
            <person name="MacDonald P.J.P."/>
            <person name="Montmayeur A."/>
            <person name="Murphy C."/>
            <person name="Neiman D."/>
            <person name="Pearson M."/>
            <person name="Priest M."/>
            <person name="Roberts A."/>
            <person name="Saif S."/>
            <person name="Shea T."/>
            <person name="Shenoy N."/>
            <person name="Sisk P."/>
            <person name="Stolte C."/>
            <person name="Sykes S."/>
            <person name="Wortman J."/>
            <person name="Nusbaum C."/>
            <person name="Birren B."/>
        </authorList>
    </citation>
    <scope>NUCLEOTIDE SEQUENCE [LARGE SCALE GENOMIC DNA]</scope>
    <source>
        <strain evidence="6">25433</strain>
    </source>
</reference>
<feature type="region of interest" description="Disordered" evidence="2">
    <location>
        <begin position="165"/>
        <end position="202"/>
    </location>
</feature>
<keyword evidence="1" id="KW-0234">DNA repair</keyword>
<evidence type="ECO:0000313" key="6">
    <source>
        <dbReference type="EMBL" id="EXM15920.1"/>
    </source>
</evidence>
<feature type="compositionally biased region" description="Basic and acidic residues" evidence="2">
    <location>
        <begin position="33"/>
        <end position="54"/>
    </location>
</feature>
<comment type="catalytic activity">
    <reaction evidence="1">
        <text>ATP + H2O = ADP + phosphate + H(+)</text>
        <dbReference type="Rhea" id="RHEA:13065"/>
        <dbReference type="ChEBI" id="CHEBI:15377"/>
        <dbReference type="ChEBI" id="CHEBI:15378"/>
        <dbReference type="ChEBI" id="CHEBI:30616"/>
        <dbReference type="ChEBI" id="CHEBI:43474"/>
        <dbReference type="ChEBI" id="CHEBI:456216"/>
        <dbReference type="EC" id="5.6.2.3"/>
    </reaction>
</comment>
<comment type="cofactor">
    <cofactor evidence="1">
        <name>Mg(2+)</name>
        <dbReference type="ChEBI" id="CHEBI:18420"/>
    </cofactor>
</comment>
<keyword evidence="1" id="KW-0227">DNA damage</keyword>
<keyword evidence="1" id="KW-0347">Helicase</keyword>
<comment type="similarity">
    <text evidence="1">Belongs to the helicase family.</text>
</comment>
<evidence type="ECO:0000256" key="1">
    <source>
        <dbReference type="RuleBase" id="RU363044"/>
    </source>
</evidence>
<dbReference type="GO" id="GO:0000723">
    <property type="term" value="P:telomere maintenance"/>
    <property type="evidence" value="ECO:0007669"/>
    <property type="project" value="InterPro"/>
</dbReference>
<feature type="domain" description="Helitron helicase-like" evidence="4">
    <location>
        <begin position="686"/>
        <end position="903"/>
    </location>
</feature>
<dbReference type="EMBL" id="JH658008">
    <property type="protein sequence ID" value="EXM15920.1"/>
    <property type="molecule type" value="Genomic_DNA"/>
</dbReference>
<feature type="compositionally biased region" description="Basic and acidic residues" evidence="2">
    <location>
        <begin position="1503"/>
        <end position="1517"/>
    </location>
</feature>
<keyword evidence="1" id="KW-0067">ATP-binding</keyword>
<dbReference type="InterPro" id="IPR027417">
    <property type="entry name" value="P-loop_NTPase"/>
</dbReference>
<feature type="domain" description="DNA helicase Pif1-like DEAD-box helicase" evidence="3">
    <location>
        <begin position="1583"/>
        <end position="1719"/>
    </location>
</feature>
<feature type="region of interest" description="Disordered" evidence="2">
    <location>
        <begin position="1"/>
        <end position="54"/>
    </location>
</feature>
<protein>
    <recommendedName>
        <fullName evidence="1">ATP-dependent DNA helicase</fullName>
        <ecNumber evidence="1">5.6.2.3</ecNumber>
    </recommendedName>
</protein>
<dbReference type="PANTHER" id="PTHR47642">
    <property type="entry name" value="ATP-DEPENDENT DNA HELICASE"/>
    <property type="match status" value="1"/>
</dbReference>
<proteinExistence type="inferred from homology"/>
<dbReference type="HOGENOM" id="CLU_001248_5_0_1"/>
<dbReference type="Pfam" id="PF14214">
    <property type="entry name" value="Helitron_like_N"/>
    <property type="match status" value="1"/>
</dbReference>
<dbReference type="GO" id="GO:0005524">
    <property type="term" value="F:ATP binding"/>
    <property type="evidence" value="ECO:0007669"/>
    <property type="project" value="UniProtKB-KW"/>
</dbReference>
<dbReference type="OrthoDB" id="5095382at2759"/>